<dbReference type="GO" id="GO:0055085">
    <property type="term" value="P:transmembrane transport"/>
    <property type="evidence" value="ECO:0007669"/>
    <property type="project" value="InterPro"/>
</dbReference>
<evidence type="ECO:0000256" key="1">
    <source>
        <dbReference type="ARBA" id="ARBA00004651"/>
    </source>
</evidence>
<evidence type="ECO:0000256" key="3">
    <source>
        <dbReference type="ARBA" id="ARBA00022475"/>
    </source>
</evidence>
<dbReference type="InterPro" id="IPR000515">
    <property type="entry name" value="MetI-like"/>
</dbReference>
<gene>
    <name evidence="9" type="ORF">LIP_1505</name>
</gene>
<reference evidence="10" key="2">
    <citation type="journal article" date="2016" name="Int. J. Syst. Evol. Microbiol.">
        <title>Complete genome sequence and cell structure of Limnochorda pilosa, a Gram-negative spore-former within the phylum Firmicutes.</title>
        <authorList>
            <person name="Watanabe M."/>
            <person name="Kojima H."/>
            <person name="Fukui M."/>
        </authorList>
    </citation>
    <scope>NUCLEOTIDE SEQUENCE [LARGE SCALE GENOMIC DNA]</scope>
    <source>
        <strain evidence="10">HC45</strain>
    </source>
</reference>
<evidence type="ECO:0000256" key="2">
    <source>
        <dbReference type="ARBA" id="ARBA00022448"/>
    </source>
</evidence>
<keyword evidence="4 7" id="KW-0812">Transmembrane</keyword>
<evidence type="ECO:0000313" key="10">
    <source>
        <dbReference type="Proteomes" id="UP000065807"/>
    </source>
</evidence>
<dbReference type="CDD" id="cd06261">
    <property type="entry name" value="TM_PBP2"/>
    <property type="match status" value="1"/>
</dbReference>
<dbReference type="Proteomes" id="UP000065807">
    <property type="component" value="Chromosome"/>
</dbReference>
<feature type="transmembrane region" description="Helical" evidence="7">
    <location>
        <begin position="102"/>
        <end position="128"/>
    </location>
</feature>
<dbReference type="Pfam" id="PF00528">
    <property type="entry name" value="BPD_transp_1"/>
    <property type="match status" value="1"/>
</dbReference>
<dbReference type="InterPro" id="IPR025966">
    <property type="entry name" value="OppC_N"/>
</dbReference>
<keyword evidence="6 7" id="KW-0472">Membrane</keyword>
<feature type="transmembrane region" description="Helical" evidence="7">
    <location>
        <begin position="35"/>
        <end position="57"/>
    </location>
</feature>
<reference evidence="10" key="1">
    <citation type="submission" date="2015-07" db="EMBL/GenBank/DDBJ databases">
        <title>Complete genome sequence and phylogenetic analysis of Limnochorda pilosa.</title>
        <authorList>
            <person name="Watanabe M."/>
            <person name="Kojima H."/>
            <person name="Fukui M."/>
        </authorList>
    </citation>
    <scope>NUCLEOTIDE SEQUENCE [LARGE SCALE GENOMIC DNA]</scope>
    <source>
        <strain evidence="10">HC45</strain>
    </source>
</reference>
<keyword evidence="2 7" id="KW-0813">Transport</keyword>
<comment type="similarity">
    <text evidence="7">Belongs to the binding-protein-dependent transport system permease family.</text>
</comment>
<evidence type="ECO:0000259" key="8">
    <source>
        <dbReference type="PROSITE" id="PS50928"/>
    </source>
</evidence>
<dbReference type="InterPro" id="IPR050366">
    <property type="entry name" value="BP-dependent_transpt_permease"/>
</dbReference>
<keyword evidence="3" id="KW-1003">Cell membrane</keyword>
<feature type="transmembrane region" description="Helical" evidence="7">
    <location>
        <begin position="270"/>
        <end position="291"/>
    </location>
</feature>
<evidence type="ECO:0000256" key="6">
    <source>
        <dbReference type="ARBA" id="ARBA00023136"/>
    </source>
</evidence>
<comment type="subcellular location">
    <subcellularLocation>
        <location evidence="1 7">Cell membrane</location>
        <topology evidence="1 7">Multi-pass membrane protein</topology>
    </subcellularLocation>
</comment>
<feature type="domain" description="ABC transmembrane type-1" evidence="8">
    <location>
        <begin position="100"/>
        <end position="291"/>
    </location>
</feature>
<proteinExistence type="inferred from homology"/>
<dbReference type="InterPro" id="IPR035906">
    <property type="entry name" value="MetI-like_sf"/>
</dbReference>
<dbReference type="AlphaFoldDB" id="A0A0K2SJR1"/>
<evidence type="ECO:0000256" key="7">
    <source>
        <dbReference type="RuleBase" id="RU363032"/>
    </source>
</evidence>
<dbReference type="KEGG" id="lpil:LIP_1505"/>
<feature type="transmembrane region" description="Helical" evidence="7">
    <location>
        <begin position="162"/>
        <end position="179"/>
    </location>
</feature>
<sequence length="306" mass="33226">MSASTEAAAAGVVVKEVKGKSLGSDARRRFFRNRLAVLGLVITVGLILVAVFAPYVAPYDPMEQLAWQDPALSLAAPSWAHPFGTDLYGRDLFSRVIFGTRISLAIAVMAAVVTTAIGITLGSLAGYFRGWVDSLITWLINVVWSFPFLLFVLAIITIFPEASLTIVFIAIGVVSWPDIARMTRGQFLAARENEYVEAARAVGAGDFLIIFRHILPNILAPMLVQATLAMGAYIQLEAALSFLGFGVPPPTPSWGRMASEGQNYLFSGQWWWSIMPGIAIMITVLGFNLLGDGLRDALDVRQQTES</sequence>
<dbReference type="Gene3D" id="1.10.3720.10">
    <property type="entry name" value="MetI-like"/>
    <property type="match status" value="1"/>
</dbReference>
<evidence type="ECO:0000313" key="9">
    <source>
        <dbReference type="EMBL" id="BAS27353.1"/>
    </source>
</evidence>
<feature type="transmembrane region" description="Helical" evidence="7">
    <location>
        <begin position="218"/>
        <end position="236"/>
    </location>
</feature>
<evidence type="ECO:0000256" key="4">
    <source>
        <dbReference type="ARBA" id="ARBA00022692"/>
    </source>
</evidence>
<keyword evidence="5 7" id="KW-1133">Transmembrane helix</keyword>
<dbReference type="SUPFAM" id="SSF161098">
    <property type="entry name" value="MetI-like"/>
    <property type="match status" value="1"/>
</dbReference>
<organism evidence="9 10">
    <name type="scientific">Limnochorda pilosa</name>
    <dbReference type="NCBI Taxonomy" id="1555112"/>
    <lineage>
        <taxon>Bacteria</taxon>
        <taxon>Bacillati</taxon>
        <taxon>Bacillota</taxon>
        <taxon>Limnochordia</taxon>
        <taxon>Limnochordales</taxon>
        <taxon>Limnochordaceae</taxon>
        <taxon>Limnochorda</taxon>
    </lineage>
</organism>
<dbReference type="RefSeq" id="WP_198409764.1">
    <property type="nucleotide sequence ID" value="NZ_AP014924.1"/>
</dbReference>
<name>A0A0K2SJR1_LIMPI</name>
<dbReference type="PATRIC" id="fig|1555112.3.peg.1538"/>
<dbReference type="Pfam" id="PF12911">
    <property type="entry name" value="OppC_N"/>
    <property type="match status" value="1"/>
</dbReference>
<dbReference type="PROSITE" id="PS50928">
    <property type="entry name" value="ABC_TM1"/>
    <property type="match status" value="1"/>
</dbReference>
<dbReference type="EMBL" id="AP014924">
    <property type="protein sequence ID" value="BAS27353.1"/>
    <property type="molecule type" value="Genomic_DNA"/>
</dbReference>
<dbReference type="PANTHER" id="PTHR43386">
    <property type="entry name" value="OLIGOPEPTIDE TRANSPORT SYSTEM PERMEASE PROTEIN APPC"/>
    <property type="match status" value="1"/>
</dbReference>
<feature type="transmembrane region" description="Helical" evidence="7">
    <location>
        <begin position="135"/>
        <end position="156"/>
    </location>
</feature>
<evidence type="ECO:0000256" key="5">
    <source>
        <dbReference type="ARBA" id="ARBA00022989"/>
    </source>
</evidence>
<accession>A0A0K2SJR1</accession>
<dbReference type="PANTHER" id="PTHR43386:SF1">
    <property type="entry name" value="D,D-DIPEPTIDE TRANSPORT SYSTEM PERMEASE PROTEIN DDPC-RELATED"/>
    <property type="match status" value="1"/>
</dbReference>
<dbReference type="GO" id="GO:0005886">
    <property type="term" value="C:plasma membrane"/>
    <property type="evidence" value="ECO:0007669"/>
    <property type="project" value="UniProtKB-SubCell"/>
</dbReference>
<protein>
    <submittedName>
        <fullName evidence="9">Peptide ABC transporter permease</fullName>
    </submittedName>
</protein>
<keyword evidence="10" id="KW-1185">Reference proteome</keyword>
<dbReference type="STRING" id="1555112.LIP_1505"/>